<dbReference type="InterPro" id="IPR004155">
    <property type="entry name" value="PBS_lyase_HEAT"/>
</dbReference>
<dbReference type="PANTHER" id="PTHR12697:SF5">
    <property type="entry name" value="DEOXYHYPUSINE HYDROXYLASE"/>
    <property type="match status" value="1"/>
</dbReference>
<name>A0A0G9HI66_9GAMM</name>
<dbReference type="InterPro" id="IPR011989">
    <property type="entry name" value="ARM-like"/>
</dbReference>
<dbReference type="AlphaFoldDB" id="A0A0G9HI66"/>
<evidence type="ECO:0000313" key="1">
    <source>
        <dbReference type="EMBL" id="APG02558.1"/>
    </source>
</evidence>
<sequence>MLDTDDETGMLSRYFVRKGMSDCSTSQLIDLLTDDDRIVRSSAGFLLHLSGGSSTDFERIAGLASHAEAYVREVAAYALGQFGTPDYPFHARSIPLLSRMAHDTDDEVRLAAVSALGHLRGDEAWEVILDAAKDSSPDVRWVVAWLLEFMEESERSVAALVALAADPDSDVRAAAQESLDELRREGDR</sequence>
<dbReference type="GO" id="GO:0016491">
    <property type="term" value="F:oxidoreductase activity"/>
    <property type="evidence" value="ECO:0007669"/>
    <property type="project" value="TreeGrafter"/>
</dbReference>
<dbReference type="EMBL" id="CP017480">
    <property type="protein sequence ID" value="APG02558.1"/>
    <property type="molecule type" value="Genomic_DNA"/>
</dbReference>
<dbReference type="Proteomes" id="UP000182987">
    <property type="component" value="Chromosome"/>
</dbReference>
<keyword evidence="2" id="KW-1185">Reference proteome</keyword>
<gene>
    <name evidence="1" type="ORF">BJI69_00655</name>
</gene>
<accession>A0A0G9HI66</accession>
<dbReference type="OrthoDB" id="9156764at2"/>
<dbReference type="PATRIC" id="fig|1440763.5.peg.1617"/>
<dbReference type="STRING" id="1440763.BJI69_00655"/>
<dbReference type="PANTHER" id="PTHR12697">
    <property type="entry name" value="PBS LYASE HEAT-LIKE PROTEIN"/>
    <property type="match status" value="1"/>
</dbReference>
<dbReference type="RefSeq" id="WP_046967400.1">
    <property type="nucleotide sequence ID" value="NZ_CP017480.1"/>
</dbReference>
<reference evidence="2" key="1">
    <citation type="submission" date="2016-09" db="EMBL/GenBank/DDBJ databases">
        <authorList>
            <person name="Lysoe E."/>
        </authorList>
    </citation>
    <scope>NUCLEOTIDE SEQUENCE [LARGE SCALE GENOMIC DNA]</scope>
    <source>
        <strain evidence="2">LJ96T</strain>
    </source>
</reference>
<proteinExistence type="predicted"/>
<dbReference type="SMART" id="SM00567">
    <property type="entry name" value="EZ_HEAT"/>
    <property type="match status" value="3"/>
</dbReference>
<dbReference type="KEGG" id="lrz:BJI69_00655"/>
<organism evidence="1 2">
    <name type="scientific">Luteibacter rhizovicinus DSM 16549</name>
    <dbReference type="NCBI Taxonomy" id="1440763"/>
    <lineage>
        <taxon>Bacteria</taxon>
        <taxon>Pseudomonadati</taxon>
        <taxon>Pseudomonadota</taxon>
        <taxon>Gammaproteobacteria</taxon>
        <taxon>Lysobacterales</taxon>
        <taxon>Rhodanobacteraceae</taxon>
        <taxon>Luteibacter</taxon>
    </lineage>
</organism>
<evidence type="ECO:0000313" key="2">
    <source>
        <dbReference type="Proteomes" id="UP000182987"/>
    </source>
</evidence>
<protein>
    <submittedName>
        <fullName evidence="1">Uncharacterized protein</fullName>
    </submittedName>
</protein>
<dbReference type="SUPFAM" id="SSF48371">
    <property type="entry name" value="ARM repeat"/>
    <property type="match status" value="1"/>
</dbReference>
<dbReference type="Pfam" id="PF13646">
    <property type="entry name" value="HEAT_2"/>
    <property type="match status" value="1"/>
</dbReference>
<dbReference type="InterPro" id="IPR016024">
    <property type="entry name" value="ARM-type_fold"/>
</dbReference>
<dbReference type="Gene3D" id="1.25.10.10">
    <property type="entry name" value="Leucine-rich Repeat Variant"/>
    <property type="match status" value="1"/>
</dbReference>